<sequence>MLATTTDSADTSDRHDQTVRRFMEHARAVAAGEAEGDVFTWFLAGEYQWEMEAAGTWLVESPASRLSVTEKDTMRHFMSCMPAIRDAILDGRKAAARRNDSSLAPEWTDWLELAALPSWNDFTIRTAILLSQLGEPARNDPHYGIVAG</sequence>
<gene>
    <name evidence="1" type="ORF">ACFYG5_12600</name>
</gene>
<protein>
    <recommendedName>
        <fullName evidence="2">Immunity protein 63 domain-containing protein</fullName>
    </recommendedName>
</protein>
<evidence type="ECO:0000313" key="1">
    <source>
        <dbReference type="EMBL" id="XIA17403.1"/>
    </source>
</evidence>
<reference evidence="1" key="1">
    <citation type="submission" date="2024-10" db="EMBL/GenBank/DDBJ databases">
        <authorList>
            <person name="Lesea H.P."/>
            <person name="Kuehl J.V."/>
            <person name="Chandonia J.-M."/>
        </authorList>
    </citation>
    <scope>NUCLEOTIDE SEQUENCE</scope>
    <source>
        <strain evidence="1">FW102-FHT14D07</strain>
    </source>
</reference>
<proteinExistence type="predicted"/>
<dbReference type="EMBL" id="CP170721">
    <property type="protein sequence ID" value="XIA17403.1"/>
    <property type="molecule type" value="Genomic_DNA"/>
</dbReference>
<name>A0AB74ULF1_9GAMM</name>
<accession>A0AB74ULF1</accession>
<dbReference type="RefSeq" id="WP_395116610.1">
    <property type="nucleotide sequence ID" value="NZ_CP170721.1"/>
</dbReference>
<organism evidence="1">
    <name type="scientific">Rhodanobacter sp. FW102-FHT14D07</name>
    <dbReference type="NCBI Taxonomy" id="3351462"/>
    <lineage>
        <taxon>Bacteria</taxon>
        <taxon>Pseudomonadati</taxon>
        <taxon>Pseudomonadota</taxon>
        <taxon>Gammaproteobacteria</taxon>
        <taxon>Lysobacterales</taxon>
        <taxon>Rhodanobacteraceae</taxon>
        <taxon>Rhodanobacter</taxon>
    </lineage>
</organism>
<dbReference type="AlphaFoldDB" id="A0AB74ULF1"/>
<evidence type="ECO:0008006" key="2">
    <source>
        <dbReference type="Google" id="ProtNLM"/>
    </source>
</evidence>